<evidence type="ECO:0000313" key="4">
    <source>
        <dbReference type="Proteomes" id="UP000703315"/>
    </source>
</evidence>
<evidence type="ECO:0000256" key="1">
    <source>
        <dbReference type="SAM" id="MobiDB-lite"/>
    </source>
</evidence>
<feature type="compositionally biased region" description="Low complexity" evidence="1">
    <location>
        <begin position="74"/>
        <end position="88"/>
    </location>
</feature>
<dbReference type="AlphaFoldDB" id="A0A921K6Q4"/>
<dbReference type="InterPro" id="IPR003615">
    <property type="entry name" value="HNH_nuc"/>
</dbReference>
<proteinExistence type="predicted"/>
<dbReference type="EMBL" id="DYXC01000035">
    <property type="protein sequence ID" value="HJF13748.1"/>
    <property type="molecule type" value="Genomic_DNA"/>
</dbReference>
<dbReference type="SMART" id="SM00507">
    <property type="entry name" value="HNHc"/>
    <property type="match status" value="1"/>
</dbReference>
<feature type="compositionally biased region" description="Polar residues" evidence="1">
    <location>
        <begin position="383"/>
        <end position="396"/>
    </location>
</feature>
<feature type="compositionally biased region" description="Low complexity" evidence="1">
    <location>
        <begin position="358"/>
        <end position="373"/>
    </location>
</feature>
<dbReference type="GO" id="GO:0008270">
    <property type="term" value="F:zinc ion binding"/>
    <property type="evidence" value="ECO:0007669"/>
    <property type="project" value="InterPro"/>
</dbReference>
<reference evidence="3" key="1">
    <citation type="journal article" date="2021" name="PeerJ">
        <title>Extensive microbial diversity within the chicken gut microbiome revealed by metagenomics and culture.</title>
        <authorList>
            <person name="Gilroy R."/>
            <person name="Ravi A."/>
            <person name="Getino M."/>
            <person name="Pursley I."/>
            <person name="Horton D.L."/>
            <person name="Alikhan N.F."/>
            <person name="Baker D."/>
            <person name="Gharbi K."/>
            <person name="Hall N."/>
            <person name="Watson M."/>
            <person name="Adriaenssens E.M."/>
            <person name="Foster-Nyarko E."/>
            <person name="Jarju S."/>
            <person name="Secka A."/>
            <person name="Antonio M."/>
            <person name="Oren A."/>
            <person name="Chaudhuri R.R."/>
            <person name="La Ragione R."/>
            <person name="Hildebrand F."/>
            <person name="Pallen M.J."/>
        </authorList>
    </citation>
    <scope>NUCLEOTIDE SEQUENCE</scope>
    <source>
        <strain evidence="3">ChiHjej13B12-14962</strain>
    </source>
</reference>
<evidence type="ECO:0000259" key="2">
    <source>
        <dbReference type="SMART" id="SM00507"/>
    </source>
</evidence>
<name>A0A921K6Q4_9MICC</name>
<feature type="region of interest" description="Disordered" evidence="1">
    <location>
        <begin position="358"/>
        <end position="410"/>
    </location>
</feature>
<gene>
    <name evidence="3" type="ORF">K8V32_02945</name>
</gene>
<dbReference type="Gene3D" id="1.10.30.50">
    <property type="match status" value="1"/>
</dbReference>
<feature type="domain" description="HNH nuclease" evidence="2">
    <location>
        <begin position="619"/>
        <end position="671"/>
    </location>
</feature>
<dbReference type="Proteomes" id="UP000703315">
    <property type="component" value="Unassembled WGS sequence"/>
</dbReference>
<feature type="region of interest" description="Disordered" evidence="1">
    <location>
        <begin position="512"/>
        <end position="576"/>
    </location>
</feature>
<feature type="compositionally biased region" description="Basic and acidic residues" evidence="1">
    <location>
        <begin position="89"/>
        <end position="98"/>
    </location>
</feature>
<dbReference type="InterPro" id="IPR002711">
    <property type="entry name" value="HNH"/>
</dbReference>
<accession>A0A921K6Q4</accession>
<dbReference type="RefSeq" id="WP_303902638.1">
    <property type="nucleotide sequence ID" value="NZ_DYXC01000035.1"/>
</dbReference>
<keyword evidence="3" id="KW-0378">Hydrolase</keyword>
<reference evidence="3" key="2">
    <citation type="submission" date="2021-09" db="EMBL/GenBank/DDBJ databases">
        <authorList>
            <person name="Gilroy R."/>
        </authorList>
    </citation>
    <scope>NUCLEOTIDE SEQUENCE</scope>
    <source>
        <strain evidence="3">ChiHjej13B12-14962</strain>
    </source>
</reference>
<organism evidence="3 4">
    <name type="scientific">Enteractinococcus helveticum</name>
    <dbReference type="NCBI Taxonomy" id="1837282"/>
    <lineage>
        <taxon>Bacteria</taxon>
        <taxon>Bacillati</taxon>
        <taxon>Actinomycetota</taxon>
        <taxon>Actinomycetes</taxon>
        <taxon>Micrococcales</taxon>
        <taxon>Micrococcaceae</taxon>
    </lineage>
</organism>
<protein>
    <submittedName>
        <fullName evidence="3">HNH endonuclease</fullName>
    </submittedName>
</protein>
<dbReference type="Pfam" id="PF01844">
    <property type="entry name" value="HNH"/>
    <property type="match status" value="1"/>
</dbReference>
<dbReference type="GO" id="GO:0003676">
    <property type="term" value="F:nucleic acid binding"/>
    <property type="evidence" value="ECO:0007669"/>
    <property type="project" value="InterPro"/>
</dbReference>
<comment type="caution">
    <text evidence="3">The sequence shown here is derived from an EMBL/GenBank/DDBJ whole genome shotgun (WGS) entry which is preliminary data.</text>
</comment>
<sequence length="709" mass="78367">MDIPKILPDLGSPVSTRLLNVDEFDDASLGEVMHAATVLMQVASQRMANPATYTEIPTYIDAAGRDWSGFHGESTPTDSPAADSTATAEKTEPSERNFDEEIAAPIEPDNYCDSLPALGNMLSQISRFHASAMTQYSRYLEASMADQRRYLGTPRKTKDFRDVADYLTTTMRISRADARKIIKRGKYFAHRPGLHPEASDAKPTFEKLAESMASGDLPIDNADKLISFDEELIKYSQKTKQPLERKDQVLEVFEPVMVETAESTTPDELSKVKKRWLEEMVHWICPDGPSPSRAFAKEADNALKYRDQPDGSAIFSMHATPAVTASFKNWMLQQLDLAGSPVLISDEALTLLDFLTPDTDTDDTATNNDVTAASHETRHGTEESSQPKSNESSQLESDWDSSEDNADDKDQQLTIPSAWLGSMTTWDTTPDPTQVVAESADGTLLTSRDMNLIEKLTTGQKMGSILLSHMLALLSMDPTEFGGKKAHGISAQLMVVQDIETAYHTLGLGSIPEAARRPAGPDGYLPPVIKRPNPDDPNEPECLDNPYQFSQHVPPDPVADDDDKPPPWTPYQSEAVNIGPIHPDEVESLLCNATITGQIWNGPDQVLQQKRAHRLHTAAQRRAILARDKGCQAPGCPVPAAYCDIHHIKAWANGGPTDEDNGIALCPFHHDALHQGRWTIRKHNGLTFFQPARWIDPAQPLLRNAYWNT</sequence>
<keyword evidence="3" id="KW-0540">Nuclease</keyword>
<keyword evidence="3" id="KW-0255">Endonuclease</keyword>
<feature type="region of interest" description="Disordered" evidence="1">
    <location>
        <begin position="67"/>
        <end position="98"/>
    </location>
</feature>
<dbReference type="CDD" id="cd00085">
    <property type="entry name" value="HNHc"/>
    <property type="match status" value="1"/>
</dbReference>
<feature type="compositionally biased region" description="Acidic residues" evidence="1">
    <location>
        <begin position="397"/>
        <end position="407"/>
    </location>
</feature>
<evidence type="ECO:0000313" key="3">
    <source>
        <dbReference type="EMBL" id="HJF13748.1"/>
    </source>
</evidence>
<dbReference type="GO" id="GO:0004519">
    <property type="term" value="F:endonuclease activity"/>
    <property type="evidence" value="ECO:0007669"/>
    <property type="project" value="UniProtKB-KW"/>
</dbReference>